<organism evidence="2 3">
    <name type="scientific">Candidatus Cerribacteria bacterium 'Amazon FNV 2010 28 9'</name>
    <dbReference type="NCBI Taxonomy" id="2081795"/>
    <lineage>
        <taxon>Bacteria</taxon>
        <taxon>Candidatus Cerribacteria</taxon>
    </lineage>
</organism>
<dbReference type="PANTHER" id="PTHR43630">
    <property type="entry name" value="POLY-BETA-1,6-N-ACETYL-D-GLUCOSAMINE SYNTHASE"/>
    <property type="match status" value="1"/>
</dbReference>
<dbReference type="PANTHER" id="PTHR43630:SF2">
    <property type="entry name" value="GLYCOSYLTRANSFERASE"/>
    <property type="match status" value="1"/>
</dbReference>
<protein>
    <recommendedName>
        <fullName evidence="1">Glycosyltransferase 2-like domain-containing protein</fullName>
    </recommendedName>
</protein>
<comment type="caution">
    <text evidence="2">The sequence shown here is derived from an EMBL/GenBank/DDBJ whole genome shotgun (WGS) entry which is preliminary data.</text>
</comment>
<dbReference type="InterPro" id="IPR029044">
    <property type="entry name" value="Nucleotide-diphossugar_trans"/>
</dbReference>
<dbReference type="Proteomes" id="UP000246104">
    <property type="component" value="Unassembled WGS sequence"/>
</dbReference>
<dbReference type="CDD" id="cd02511">
    <property type="entry name" value="Beta4Glucosyltransferase"/>
    <property type="match status" value="1"/>
</dbReference>
<evidence type="ECO:0000259" key="1">
    <source>
        <dbReference type="Pfam" id="PF00535"/>
    </source>
</evidence>
<reference evidence="2 3" key="1">
    <citation type="submission" date="2018-02" db="EMBL/GenBank/DDBJ databases">
        <title>Genomic Reconstructions from Amazon Rainforest and Pasture Soil Reveal Novel Insights into the Physiology of Candidate Phyla in Tropical Sites.</title>
        <authorList>
            <person name="Kroeger M.E."/>
            <person name="Delmont T."/>
            <person name="Eren A.M."/>
            <person name="Guo J."/>
            <person name="Meyer K.M."/>
            <person name="Khan K."/>
            <person name="Rodrigues J.L.M."/>
            <person name="Bohannan B.J.M."/>
            <person name="Tringe S."/>
            <person name="Borges C.D."/>
            <person name="Tiedje J."/>
            <person name="Tsai S.M."/>
            <person name="Nusslein K."/>
        </authorList>
    </citation>
    <scope>NUCLEOTIDE SEQUENCE [LARGE SCALE GENOMIC DNA]</scope>
    <source>
        <strain evidence="2">Amazon FNV 2010 28 9</strain>
    </source>
</reference>
<accession>A0A317JQ82</accession>
<proteinExistence type="predicted"/>
<dbReference type="InterPro" id="IPR001173">
    <property type="entry name" value="Glyco_trans_2-like"/>
</dbReference>
<evidence type="ECO:0000313" key="2">
    <source>
        <dbReference type="EMBL" id="PWU24043.1"/>
    </source>
</evidence>
<dbReference type="Gene3D" id="3.90.550.10">
    <property type="entry name" value="Spore Coat Polysaccharide Biosynthesis Protein SpsA, Chain A"/>
    <property type="match status" value="1"/>
</dbReference>
<sequence length="280" mass="32221">MGETTVTKEKPTISAIIITKNEEEMIANCIATLLFCDEIIVVDSGSTDNTVGIAKREGASVVCTTEGKFKDWRMAGLREATCDFVLYIDADERVTPKLADEIKRTIAFTSYSAFLLKRNNIHFGKWMQHGGWERDSIVRLFSRGKLLRWEGNVHENAIVEGPIGLLQEPLVHLTHRNVRDGLIKSYVWTDTEAQALVNAGAKQVTPFTLVRKTLMEFFRRLILKKGYKDGMEGWIESMQQAMNRFLVYERVWELQQKPSLPQRYERVEKEILHLWKQIGK</sequence>
<name>A0A317JQ82_9BACT</name>
<feature type="domain" description="Glycosyltransferase 2-like" evidence="1">
    <location>
        <begin position="14"/>
        <end position="111"/>
    </location>
</feature>
<dbReference type="Pfam" id="PF00535">
    <property type="entry name" value="Glycos_transf_2"/>
    <property type="match status" value="1"/>
</dbReference>
<gene>
    <name evidence="2" type="ORF">C5B42_00805</name>
</gene>
<dbReference type="AlphaFoldDB" id="A0A317JQ82"/>
<dbReference type="EMBL" id="PSRQ01000014">
    <property type="protein sequence ID" value="PWU24043.1"/>
    <property type="molecule type" value="Genomic_DNA"/>
</dbReference>
<evidence type="ECO:0000313" key="3">
    <source>
        <dbReference type="Proteomes" id="UP000246104"/>
    </source>
</evidence>
<dbReference type="SUPFAM" id="SSF53448">
    <property type="entry name" value="Nucleotide-diphospho-sugar transferases"/>
    <property type="match status" value="1"/>
</dbReference>